<keyword evidence="3" id="KW-1185">Reference proteome</keyword>
<dbReference type="Proteomes" id="UP000751190">
    <property type="component" value="Unassembled WGS sequence"/>
</dbReference>
<gene>
    <name evidence="2" type="ORF">KFE25_000554</name>
</gene>
<evidence type="ECO:0000313" key="3">
    <source>
        <dbReference type="Proteomes" id="UP000751190"/>
    </source>
</evidence>
<comment type="caution">
    <text evidence="2">The sequence shown here is derived from an EMBL/GenBank/DDBJ whole genome shotgun (WGS) entry which is preliminary data.</text>
</comment>
<reference evidence="2" key="1">
    <citation type="submission" date="2021-05" db="EMBL/GenBank/DDBJ databases">
        <title>The genome of the haptophyte Pavlova lutheri (Diacronema luteri, Pavlovales) - a model for lipid biosynthesis in eukaryotic algae.</title>
        <authorList>
            <person name="Hulatt C.J."/>
            <person name="Posewitz M.C."/>
        </authorList>
    </citation>
    <scope>NUCLEOTIDE SEQUENCE</scope>
    <source>
        <strain evidence="2">NIVA-4/92</strain>
    </source>
</reference>
<feature type="compositionally biased region" description="Low complexity" evidence="1">
    <location>
        <begin position="200"/>
        <end position="218"/>
    </location>
</feature>
<proteinExistence type="predicted"/>
<name>A0A8J5XH98_DIALT</name>
<dbReference type="EMBL" id="JAGTXO010000006">
    <property type="protein sequence ID" value="KAG8467238.1"/>
    <property type="molecule type" value="Genomic_DNA"/>
</dbReference>
<dbReference type="AlphaFoldDB" id="A0A8J5XH98"/>
<accession>A0A8J5XH98</accession>
<feature type="region of interest" description="Disordered" evidence="1">
    <location>
        <begin position="199"/>
        <end position="225"/>
    </location>
</feature>
<evidence type="ECO:0000313" key="2">
    <source>
        <dbReference type="EMBL" id="KAG8467238.1"/>
    </source>
</evidence>
<sequence length="225" mass="24480">MAVLSVDGLPPRVRRLVDLHRSLSARPKAHALVTTPRGVVPTETFTRFAQLVEEHCRASAHTLFSVATSFRAGRAMAGKPELLSFPGCFIDMGELSRDGASVFFVTVTHHGSRRLALRCYLDGLLHVSLRYDGRPVVPGMSRTIEVEADGRFERLPREWCGLLRIEGTELLPGPMTASVEPARRETTVVPVHGKVSGMLSSAASTHSGTSRASSSWATPQASPRR</sequence>
<dbReference type="OrthoDB" id="10411313at2759"/>
<evidence type="ECO:0000256" key="1">
    <source>
        <dbReference type="SAM" id="MobiDB-lite"/>
    </source>
</evidence>
<protein>
    <submittedName>
        <fullName evidence="2">Uncharacterized protein</fullName>
    </submittedName>
</protein>
<organism evidence="2 3">
    <name type="scientific">Diacronema lutheri</name>
    <name type="common">Unicellular marine alga</name>
    <name type="synonym">Monochrysis lutheri</name>
    <dbReference type="NCBI Taxonomy" id="2081491"/>
    <lineage>
        <taxon>Eukaryota</taxon>
        <taxon>Haptista</taxon>
        <taxon>Haptophyta</taxon>
        <taxon>Pavlovophyceae</taxon>
        <taxon>Pavlovales</taxon>
        <taxon>Pavlovaceae</taxon>
        <taxon>Diacronema</taxon>
    </lineage>
</organism>